<accession>A0A0A9B681</accession>
<feature type="compositionally biased region" description="Basic residues" evidence="1">
    <location>
        <begin position="124"/>
        <end position="133"/>
    </location>
</feature>
<dbReference type="AlphaFoldDB" id="A0A0A9B681"/>
<evidence type="ECO:0000256" key="1">
    <source>
        <dbReference type="SAM" id="MobiDB-lite"/>
    </source>
</evidence>
<evidence type="ECO:0000313" key="2">
    <source>
        <dbReference type="EMBL" id="JAD59509.1"/>
    </source>
</evidence>
<reference evidence="2" key="2">
    <citation type="journal article" date="2015" name="Data Brief">
        <title>Shoot transcriptome of the giant reed, Arundo donax.</title>
        <authorList>
            <person name="Barrero R.A."/>
            <person name="Guerrero F.D."/>
            <person name="Moolhuijzen P."/>
            <person name="Goolsby J.A."/>
            <person name="Tidwell J."/>
            <person name="Bellgard S.E."/>
            <person name="Bellgard M.I."/>
        </authorList>
    </citation>
    <scope>NUCLEOTIDE SEQUENCE</scope>
    <source>
        <tissue evidence="2">Shoot tissue taken approximately 20 cm above the soil surface</tissue>
    </source>
</reference>
<organism evidence="2">
    <name type="scientific">Arundo donax</name>
    <name type="common">Giant reed</name>
    <name type="synonym">Donax arundinaceus</name>
    <dbReference type="NCBI Taxonomy" id="35708"/>
    <lineage>
        <taxon>Eukaryota</taxon>
        <taxon>Viridiplantae</taxon>
        <taxon>Streptophyta</taxon>
        <taxon>Embryophyta</taxon>
        <taxon>Tracheophyta</taxon>
        <taxon>Spermatophyta</taxon>
        <taxon>Magnoliopsida</taxon>
        <taxon>Liliopsida</taxon>
        <taxon>Poales</taxon>
        <taxon>Poaceae</taxon>
        <taxon>PACMAD clade</taxon>
        <taxon>Arundinoideae</taxon>
        <taxon>Arundineae</taxon>
        <taxon>Arundo</taxon>
    </lineage>
</organism>
<dbReference type="EMBL" id="GBRH01238386">
    <property type="protein sequence ID" value="JAD59509.1"/>
    <property type="molecule type" value="Transcribed_RNA"/>
</dbReference>
<feature type="region of interest" description="Disordered" evidence="1">
    <location>
        <begin position="109"/>
        <end position="146"/>
    </location>
</feature>
<name>A0A0A9B681_ARUDO</name>
<reference evidence="2" key="1">
    <citation type="submission" date="2014-09" db="EMBL/GenBank/DDBJ databases">
        <authorList>
            <person name="Magalhaes I.L.F."/>
            <person name="Oliveira U."/>
            <person name="Santos F.R."/>
            <person name="Vidigal T.H.D.A."/>
            <person name="Brescovit A.D."/>
            <person name="Santos A.J."/>
        </authorList>
    </citation>
    <scope>NUCLEOTIDE SEQUENCE</scope>
    <source>
        <tissue evidence="2">Shoot tissue taken approximately 20 cm above the soil surface</tissue>
    </source>
</reference>
<sequence length="159" mass="17734">MCHIARTERTRLQSPSFLYHLPLTMERCACGRQVQRRATLGAALVDGLAPAAGVRPPPRRARAVAGGLARREPAVADVLAVIEHPPPRVCRLFLLALHEAHVLHAPKPVHRQRRGGTRVEAHDRRRRTTARKQCRGDDGEEEEEGSWLPLHRVVTRSGV</sequence>
<protein>
    <submittedName>
        <fullName evidence="2">Uncharacterized protein</fullName>
    </submittedName>
</protein>
<proteinExistence type="predicted"/>